<sequence length="66" mass="7429">MLNLRDYLEMPLEIPSGKPADLAALRRVLDEHPFLLVDSEGAAFAVMLPMDVFQRLCHTPARVTVH</sequence>
<comment type="caution">
    <text evidence="1">The sequence shown here is derived from an EMBL/GenBank/DDBJ whole genome shotgun (WGS) entry which is preliminary data.</text>
</comment>
<organism evidence="1 2">
    <name type="scientific">Ralstonia pickettii OR214</name>
    <dbReference type="NCBI Taxonomy" id="1264675"/>
    <lineage>
        <taxon>Bacteria</taxon>
        <taxon>Pseudomonadati</taxon>
        <taxon>Pseudomonadota</taxon>
        <taxon>Betaproteobacteria</taxon>
        <taxon>Burkholderiales</taxon>
        <taxon>Burkholderiaceae</taxon>
        <taxon>Ralstonia</taxon>
    </lineage>
</organism>
<dbReference type="Proteomes" id="UP000013280">
    <property type="component" value="Unassembled WGS sequence"/>
</dbReference>
<dbReference type="AlphaFoldDB" id="R0E3F7"/>
<protein>
    <submittedName>
        <fullName evidence="1">Uncharacterized protein</fullName>
    </submittedName>
</protein>
<reference evidence="1 2" key="1">
    <citation type="journal article" date="2013" name="Genome Announc.">
        <title>Draft Genome Sequence for Ralstonia sp. Strain OR214, a Bacterium with Potential for Bioremediation.</title>
        <authorList>
            <person name="Utturkar S.M."/>
            <person name="Bollmann A."/>
            <person name="Brzoska R.M."/>
            <person name="Klingeman D.M."/>
            <person name="Epstein S.E."/>
            <person name="Palumbo A.V."/>
            <person name="Brown S.D."/>
        </authorList>
    </citation>
    <scope>NUCLEOTIDE SEQUENCE [LARGE SCALE GENOMIC DNA]</scope>
    <source>
        <strain evidence="1 2">OR214</strain>
    </source>
</reference>
<accession>R0E3F7</accession>
<proteinExistence type="predicted"/>
<name>R0E3F7_RALPI</name>
<evidence type="ECO:0000313" key="2">
    <source>
        <dbReference type="Proteomes" id="UP000013280"/>
    </source>
</evidence>
<evidence type="ECO:0000313" key="1">
    <source>
        <dbReference type="EMBL" id="ENZ76032.1"/>
    </source>
</evidence>
<dbReference type="EMBL" id="APMQ01000012">
    <property type="protein sequence ID" value="ENZ76032.1"/>
    <property type="molecule type" value="Genomic_DNA"/>
</dbReference>
<gene>
    <name evidence="1" type="ORF">OR214_03866</name>
</gene>